<sequence>MMSNTLPDTLSIKRITVALDGSSHSKASLNIATDIARALNAEINGIYVEDVNLLRMAALPFAEEIDRLSGRREPVDSAGLERSLQLQARQAGQMLRQAAERFRLVHSFRTLRGQVAAQVLAEALSSDLLVLGKTGKTPVCRKKMGTTAKAVITSGTTSILLMRPGFSIQEPLLVLFDGSHGAAAALVTTAAIADKSTHIHVLLIANSPEKAEKLKESAKTLLPPTCNVTFHETPWTDIAMLQQCIGMIGSGLVVASDTEGTLSKESMHELIEKLDYPVLLIRKSTQQPLP</sequence>
<name>B4S4N7_PROA2</name>
<organism evidence="3 4">
    <name type="scientific">Prosthecochloris aestuarii (strain DSM 271 / SK 413)</name>
    <dbReference type="NCBI Taxonomy" id="290512"/>
    <lineage>
        <taxon>Bacteria</taxon>
        <taxon>Pseudomonadati</taxon>
        <taxon>Chlorobiota</taxon>
        <taxon>Chlorobiia</taxon>
        <taxon>Chlorobiales</taxon>
        <taxon>Chlorobiaceae</taxon>
        <taxon>Prosthecochloris</taxon>
    </lineage>
</organism>
<evidence type="ECO:0000313" key="4">
    <source>
        <dbReference type="Proteomes" id="UP000002725"/>
    </source>
</evidence>
<dbReference type="Pfam" id="PF00582">
    <property type="entry name" value="Usp"/>
    <property type="match status" value="1"/>
</dbReference>
<dbReference type="Proteomes" id="UP000002725">
    <property type="component" value="Chromosome"/>
</dbReference>
<evidence type="ECO:0000313" key="3">
    <source>
        <dbReference type="EMBL" id="ACF46933.1"/>
    </source>
</evidence>
<reference evidence="3" key="1">
    <citation type="submission" date="2008-06" db="EMBL/GenBank/DDBJ databases">
        <title>Complete sequence of chromosome of Prosthecochloris aestuarii DSM 271.</title>
        <authorList>
            <consortium name="US DOE Joint Genome Institute"/>
            <person name="Lucas S."/>
            <person name="Copeland A."/>
            <person name="Lapidus A."/>
            <person name="Glavina del Rio T."/>
            <person name="Dalin E."/>
            <person name="Tice H."/>
            <person name="Bruce D."/>
            <person name="Goodwin L."/>
            <person name="Pitluck S."/>
            <person name="Schmutz J."/>
            <person name="Larimer F."/>
            <person name="Land M."/>
            <person name="Hauser L."/>
            <person name="Kyrpides N."/>
            <person name="Anderson I."/>
            <person name="Liu Z."/>
            <person name="Li T."/>
            <person name="Zhao F."/>
            <person name="Overmann J."/>
            <person name="Bryant D.A."/>
            <person name="Richardson P."/>
        </authorList>
    </citation>
    <scope>NUCLEOTIDE SEQUENCE [LARGE SCALE GENOMIC DNA]</scope>
    <source>
        <strain evidence="3">DSM 271</strain>
    </source>
</reference>
<dbReference type="STRING" id="290512.Paes_1921"/>
<comment type="similarity">
    <text evidence="1">Belongs to the universal stress protein A family.</text>
</comment>
<proteinExistence type="inferred from homology"/>
<dbReference type="Gene3D" id="3.40.50.12370">
    <property type="match status" value="1"/>
</dbReference>
<gene>
    <name evidence="3" type="ordered locus">Paes_1921</name>
</gene>
<dbReference type="PANTHER" id="PTHR46268">
    <property type="entry name" value="STRESS RESPONSE PROTEIN NHAX"/>
    <property type="match status" value="1"/>
</dbReference>
<dbReference type="eggNOG" id="COG0589">
    <property type="taxonomic scope" value="Bacteria"/>
</dbReference>
<dbReference type="PRINTS" id="PR01438">
    <property type="entry name" value="UNVRSLSTRESS"/>
</dbReference>
<accession>B4S4N7</accession>
<dbReference type="InterPro" id="IPR006015">
    <property type="entry name" value="Universal_stress_UspA"/>
</dbReference>
<dbReference type="CDD" id="cd00293">
    <property type="entry name" value="USP-like"/>
    <property type="match status" value="1"/>
</dbReference>
<dbReference type="HOGENOM" id="CLU_086316_0_0_10"/>
<dbReference type="RefSeq" id="WP_012506466.1">
    <property type="nucleotide sequence ID" value="NC_011059.1"/>
</dbReference>
<dbReference type="AlphaFoldDB" id="B4S4N7"/>
<dbReference type="EMBL" id="CP001108">
    <property type="protein sequence ID" value="ACF46933.1"/>
    <property type="molecule type" value="Genomic_DNA"/>
</dbReference>
<evidence type="ECO:0000259" key="2">
    <source>
        <dbReference type="Pfam" id="PF00582"/>
    </source>
</evidence>
<dbReference type="InterPro" id="IPR006016">
    <property type="entry name" value="UspA"/>
</dbReference>
<keyword evidence="4" id="KW-1185">Reference proteome</keyword>
<dbReference type="PANTHER" id="PTHR46268:SF6">
    <property type="entry name" value="UNIVERSAL STRESS PROTEIN UP12"/>
    <property type="match status" value="1"/>
</dbReference>
<feature type="domain" description="UspA" evidence="2">
    <location>
        <begin position="12"/>
        <end position="162"/>
    </location>
</feature>
<evidence type="ECO:0000256" key="1">
    <source>
        <dbReference type="ARBA" id="ARBA00008791"/>
    </source>
</evidence>
<dbReference type="KEGG" id="paa:Paes_1921"/>
<protein>
    <submittedName>
        <fullName evidence="3">UspA domain protein</fullName>
    </submittedName>
</protein>
<dbReference type="SUPFAM" id="SSF52402">
    <property type="entry name" value="Adenine nucleotide alpha hydrolases-like"/>
    <property type="match status" value="1"/>
</dbReference>